<protein>
    <submittedName>
        <fullName evidence="1">Uncharacterized protein</fullName>
    </submittedName>
</protein>
<dbReference type="EMBL" id="LR796317">
    <property type="protein sequence ID" value="CAB4136445.1"/>
    <property type="molecule type" value="Genomic_DNA"/>
</dbReference>
<reference evidence="1" key="1">
    <citation type="submission" date="2020-04" db="EMBL/GenBank/DDBJ databases">
        <authorList>
            <person name="Chiriac C."/>
            <person name="Salcher M."/>
            <person name="Ghai R."/>
            <person name="Kavagutti S V."/>
        </authorList>
    </citation>
    <scope>NUCLEOTIDE SEQUENCE</scope>
</reference>
<gene>
    <name evidence="1" type="ORF">UFOVP306_5</name>
</gene>
<proteinExistence type="predicted"/>
<sequence length="85" mass="10015">MLLKKKLLMRRSRHAEIRKALLEHPDGLTRKQIKFYTYLTTDCIKMALVVMPDVYIDRWEQGRYGGNWIPVFIAVPIPEDCPKPT</sequence>
<name>A0A6J5LPQ3_9CAUD</name>
<organism evidence="1">
    <name type="scientific">uncultured Caudovirales phage</name>
    <dbReference type="NCBI Taxonomy" id="2100421"/>
    <lineage>
        <taxon>Viruses</taxon>
        <taxon>Duplodnaviria</taxon>
        <taxon>Heunggongvirae</taxon>
        <taxon>Uroviricota</taxon>
        <taxon>Caudoviricetes</taxon>
        <taxon>Peduoviridae</taxon>
        <taxon>Maltschvirus</taxon>
        <taxon>Maltschvirus maltsch</taxon>
    </lineage>
</organism>
<evidence type="ECO:0000313" key="1">
    <source>
        <dbReference type="EMBL" id="CAB4136445.1"/>
    </source>
</evidence>
<accession>A0A6J5LPQ3</accession>